<evidence type="ECO:0000313" key="4">
    <source>
        <dbReference type="EMBL" id="QEC48938.1"/>
    </source>
</evidence>
<dbReference type="SUPFAM" id="SSF55729">
    <property type="entry name" value="Acyl-CoA N-acyltransferases (Nat)"/>
    <property type="match status" value="1"/>
</dbReference>
<dbReference type="Proteomes" id="UP000321805">
    <property type="component" value="Chromosome"/>
</dbReference>
<dbReference type="EMBL" id="CP042430">
    <property type="protein sequence ID" value="QEC48938.1"/>
    <property type="molecule type" value="Genomic_DNA"/>
</dbReference>
<gene>
    <name evidence="4" type="ORF">FSW04_16070</name>
</gene>
<dbReference type="PANTHER" id="PTHR43877">
    <property type="entry name" value="AMINOALKYLPHOSPHONATE N-ACETYLTRANSFERASE-RELATED-RELATED"/>
    <property type="match status" value="1"/>
</dbReference>
<dbReference type="OrthoDB" id="5243635at2"/>
<evidence type="ECO:0000256" key="1">
    <source>
        <dbReference type="ARBA" id="ARBA00022679"/>
    </source>
</evidence>
<dbReference type="InterPro" id="IPR016181">
    <property type="entry name" value="Acyl_CoA_acyltransferase"/>
</dbReference>
<dbReference type="Pfam" id="PF00583">
    <property type="entry name" value="Acetyltransf_1"/>
    <property type="match status" value="1"/>
</dbReference>
<dbReference type="GO" id="GO:0016747">
    <property type="term" value="F:acyltransferase activity, transferring groups other than amino-acyl groups"/>
    <property type="evidence" value="ECO:0007669"/>
    <property type="project" value="InterPro"/>
</dbReference>
<accession>A0A5B8U7Z9</accession>
<evidence type="ECO:0000313" key="5">
    <source>
        <dbReference type="Proteomes" id="UP000321805"/>
    </source>
</evidence>
<dbReference type="AlphaFoldDB" id="A0A5B8U7Z9"/>
<proteinExistence type="predicted"/>
<dbReference type="RefSeq" id="WP_146921033.1">
    <property type="nucleotide sequence ID" value="NZ_CP042430.1"/>
</dbReference>
<keyword evidence="1 4" id="KW-0808">Transferase</keyword>
<name>A0A5B8U7Z9_9ACTN</name>
<dbReference type="KEGG" id="bsol:FSW04_16070"/>
<dbReference type="InterPro" id="IPR000182">
    <property type="entry name" value="GNAT_dom"/>
</dbReference>
<protein>
    <submittedName>
        <fullName evidence="4">GNAT family N-acetyltransferase</fullName>
    </submittedName>
</protein>
<feature type="domain" description="N-acetyltransferase" evidence="3">
    <location>
        <begin position="1"/>
        <end position="149"/>
    </location>
</feature>
<dbReference type="PANTHER" id="PTHR43877:SF1">
    <property type="entry name" value="ACETYLTRANSFERASE"/>
    <property type="match status" value="1"/>
</dbReference>
<dbReference type="CDD" id="cd04301">
    <property type="entry name" value="NAT_SF"/>
    <property type="match status" value="1"/>
</dbReference>
<dbReference type="Gene3D" id="3.40.630.30">
    <property type="match status" value="1"/>
</dbReference>
<dbReference type="InterPro" id="IPR050832">
    <property type="entry name" value="Bact_Acetyltransf"/>
</dbReference>
<sequence>MMIRPVAASDVHAIAELQVRAWRAEYDGHVDEAHMPTLDDRIGLWNGVRPGEAWLAEIEGELAGVVGVAGGEIGILHVDPDRHGDGIDDRLLTHAEDVMRDAGHTTALLWTFRENTRRRALYERHGWEPDGVEQELRPGVSEIRYRRML</sequence>
<keyword evidence="5" id="KW-1185">Reference proteome</keyword>
<dbReference type="PROSITE" id="PS51186">
    <property type="entry name" value="GNAT"/>
    <property type="match status" value="1"/>
</dbReference>
<keyword evidence="2" id="KW-0012">Acyltransferase</keyword>
<evidence type="ECO:0000256" key="2">
    <source>
        <dbReference type="ARBA" id="ARBA00023315"/>
    </source>
</evidence>
<organism evidence="4 5">
    <name type="scientific">Baekduia soli</name>
    <dbReference type="NCBI Taxonomy" id="496014"/>
    <lineage>
        <taxon>Bacteria</taxon>
        <taxon>Bacillati</taxon>
        <taxon>Actinomycetota</taxon>
        <taxon>Thermoleophilia</taxon>
        <taxon>Solirubrobacterales</taxon>
        <taxon>Baekduiaceae</taxon>
        <taxon>Baekduia</taxon>
    </lineage>
</organism>
<reference evidence="4 5" key="1">
    <citation type="journal article" date="2018" name="J. Microbiol.">
        <title>Baekduia soli gen. nov., sp. nov., a novel bacterium isolated from the soil of Baekdu Mountain and proposal of a novel family name, Baekduiaceae fam. nov.</title>
        <authorList>
            <person name="An D.S."/>
            <person name="Siddiqi M.Z."/>
            <person name="Kim K.H."/>
            <person name="Yu H.S."/>
            <person name="Im W.T."/>
        </authorList>
    </citation>
    <scope>NUCLEOTIDE SEQUENCE [LARGE SCALE GENOMIC DNA]</scope>
    <source>
        <strain evidence="4 5">BR7-21</strain>
    </source>
</reference>
<evidence type="ECO:0000259" key="3">
    <source>
        <dbReference type="PROSITE" id="PS51186"/>
    </source>
</evidence>